<keyword evidence="5 10" id="KW-0276">Fatty acid metabolism</keyword>
<dbReference type="EMBL" id="JBJQND010000006">
    <property type="protein sequence ID" value="KAL3873131.1"/>
    <property type="molecule type" value="Genomic_DNA"/>
</dbReference>
<evidence type="ECO:0000256" key="6">
    <source>
        <dbReference type="ARBA" id="ARBA00022989"/>
    </source>
</evidence>
<evidence type="ECO:0000256" key="3">
    <source>
        <dbReference type="ARBA" id="ARBA00022679"/>
    </source>
</evidence>
<comment type="subcellular location">
    <subcellularLocation>
        <location evidence="1">Membrane</location>
        <topology evidence="1">Multi-pass membrane protein</topology>
    </subcellularLocation>
</comment>
<keyword evidence="4 10" id="KW-0812">Transmembrane</keyword>
<evidence type="ECO:0000256" key="7">
    <source>
        <dbReference type="ARBA" id="ARBA00023098"/>
    </source>
</evidence>
<evidence type="ECO:0000256" key="1">
    <source>
        <dbReference type="ARBA" id="ARBA00004141"/>
    </source>
</evidence>
<reference evidence="11 12" key="1">
    <citation type="submission" date="2024-11" db="EMBL/GenBank/DDBJ databases">
        <title>Chromosome-level genome assembly of the freshwater bivalve Anodonta woodiana.</title>
        <authorList>
            <person name="Chen X."/>
        </authorList>
    </citation>
    <scope>NUCLEOTIDE SEQUENCE [LARGE SCALE GENOMIC DNA]</scope>
    <source>
        <strain evidence="11">MN2024</strain>
        <tissue evidence="11">Gills</tissue>
    </source>
</reference>
<accession>A0ABD3WII1</accession>
<dbReference type="AlphaFoldDB" id="A0ABD3WII1"/>
<feature type="transmembrane region" description="Helical" evidence="10">
    <location>
        <begin position="107"/>
        <end position="131"/>
    </location>
</feature>
<feature type="transmembrane region" description="Helical" evidence="10">
    <location>
        <begin position="62"/>
        <end position="87"/>
    </location>
</feature>
<comment type="caution">
    <text evidence="11">The sequence shown here is derived from an EMBL/GenBank/DDBJ whole genome shotgun (WGS) entry which is preliminary data.</text>
</comment>
<feature type="transmembrane region" description="Helical" evidence="10">
    <location>
        <begin position="138"/>
        <end position="155"/>
    </location>
</feature>
<evidence type="ECO:0000256" key="10">
    <source>
        <dbReference type="RuleBase" id="RU361115"/>
    </source>
</evidence>
<dbReference type="Proteomes" id="UP001634394">
    <property type="component" value="Unassembled WGS sequence"/>
</dbReference>
<feature type="transmembrane region" description="Helical" evidence="10">
    <location>
        <begin position="29"/>
        <end position="50"/>
    </location>
</feature>
<keyword evidence="9 10" id="KW-0275">Fatty acid biosynthesis</keyword>
<dbReference type="GO" id="GO:0006633">
    <property type="term" value="P:fatty acid biosynthetic process"/>
    <property type="evidence" value="ECO:0007669"/>
    <property type="project" value="UniProtKB-KW"/>
</dbReference>
<feature type="transmembrane region" description="Helical" evidence="10">
    <location>
        <begin position="167"/>
        <end position="189"/>
    </location>
</feature>
<keyword evidence="8 10" id="KW-0472">Membrane</keyword>
<evidence type="ECO:0000256" key="4">
    <source>
        <dbReference type="ARBA" id="ARBA00022692"/>
    </source>
</evidence>
<dbReference type="PROSITE" id="PS01188">
    <property type="entry name" value="ELO"/>
    <property type="match status" value="1"/>
</dbReference>
<feature type="transmembrane region" description="Helical" evidence="10">
    <location>
        <begin position="228"/>
        <end position="252"/>
    </location>
</feature>
<dbReference type="PANTHER" id="PTHR11157:SF69">
    <property type="entry name" value="ELONGATION OF VERY LONG CHAIN FATTY ACIDS PROTEIN 7"/>
    <property type="match status" value="1"/>
</dbReference>
<evidence type="ECO:0000256" key="5">
    <source>
        <dbReference type="ARBA" id="ARBA00022832"/>
    </source>
</evidence>
<dbReference type="PANTHER" id="PTHR11157">
    <property type="entry name" value="FATTY ACID ACYL TRANSFERASE-RELATED"/>
    <property type="match status" value="1"/>
</dbReference>
<organism evidence="11 12">
    <name type="scientific">Sinanodonta woodiana</name>
    <name type="common">Chinese pond mussel</name>
    <name type="synonym">Anodonta woodiana</name>
    <dbReference type="NCBI Taxonomy" id="1069815"/>
    <lineage>
        <taxon>Eukaryota</taxon>
        <taxon>Metazoa</taxon>
        <taxon>Spiralia</taxon>
        <taxon>Lophotrochozoa</taxon>
        <taxon>Mollusca</taxon>
        <taxon>Bivalvia</taxon>
        <taxon>Autobranchia</taxon>
        <taxon>Heteroconchia</taxon>
        <taxon>Palaeoheterodonta</taxon>
        <taxon>Unionida</taxon>
        <taxon>Unionoidea</taxon>
        <taxon>Unionidae</taxon>
        <taxon>Unioninae</taxon>
        <taxon>Sinanodonta</taxon>
    </lineage>
</organism>
<feature type="transmembrane region" description="Helical" evidence="10">
    <location>
        <begin position="201"/>
        <end position="222"/>
    </location>
</feature>
<keyword evidence="2 10" id="KW-0444">Lipid biosynthesis</keyword>
<dbReference type="InterPro" id="IPR002076">
    <property type="entry name" value="ELO_fam"/>
</dbReference>
<name>A0ABD3WII1_SINWO</name>
<comment type="catalytic activity">
    <reaction evidence="10">
        <text>a very-long-chain acyl-CoA + malonyl-CoA + H(+) = a very-long-chain 3-oxoacyl-CoA + CO2 + CoA</text>
        <dbReference type="Rhea" id="RHEA:32727"/>
        <dbReference type="ChEBI" id="CHEBI:15378"/>
        <dbReference type="ChEBI" id="CHEBI:16526"/>
        <dbReference type="ChEBI" id="CHEBI:57287"/>
        <dbReference type="ChEBI" id="CHEBI:57384"/>
        <dbReference type="ChEBI" id="CHEBI:90725"/>
        <dbReference type="ChEBI" id="CHEBI:90736"/>
        <dbReference type="EC" id="2.3.1.199"/>
    </reaction>
</comment>
<dbReference type="GO" id="GO:0016020">
    <property type="term" value="C:membrane"/>
    <property type="evidence" value="ECO:0007669"/>
    <property type="project" value="UniProtKB-SubCell"/>
</dbReference>
<gene>
    <name evidence="11" type="ORF">ACJMK2_036285</name>
</gene>
<evidence type="ECO:0000256" key="9">
    <source>
        <dbReference type="ARBA" id="ARBA00023160"/>
    </source>
</evidence>
<evidence type="ECO:0000313" key="12">
    <source>
        <dbReference type="Proteomes" id="UP001634394"/>
    </source>
</evidence>
<evidence type="ECO:0000256" key="2">
    <source>
        <dbReference type="ARBA" id="ARBA00022516"/>
    </source>
</evidence>
<sequence>MESIVDLYDKHITQNADPRIRDWPLMPSIVPSVVITALYLVFVLVMPRVMQNKPALNLQIPIVLYNFGMVLFSFYIFIEILMAGWLTDYSVFGCQPVDYSDSANGVRMARACWLFFISKYVELSDTVFFILRKKNSQVTFLHVFHHGALPIFWWFGVKIVPGGFGTFHTMVNAFVHTVMYFYYGVSALGPRYRKYLWWKRYITILQLTQFFIVTLHNSQLLFVRCDNYPVIFAIAIQGFTSSVAVLFLNFYIKTYMTNQQHGKVEQNGLAQNGHITQNGDVHSKMKYH</sequence>
<proteinExistence type="inferred from homology"/>
<protein>
    <recommendedName>
        <fullName evidence="10">Elongation of very long chain fatty acids protein</fullName>
        <ecNumber evidence="10">2.3.1.199</ecNumber>
    </recommendedName>
    <alternativeName>
        <fullName evidence="10">Very-long-chain 3-oxoacyl-CoA synthase</fullName>
    </alternativeName>
</protein>
<comment type="similarity">
    <text evidence="10">Belongs to the ELO family.</text>
</comment>
<keyword evidence="6 10" id="KW-1133">Transmembrane helix</keyword>
<dbReference type="InterPro" id="IPR030457">
    <property type="entry name" value="ELO_CS"/>
</dbReference>
<keyword evidence="7 10" id="KW-0443">Lipid metabolism</keyword>
<dbReference type="EC" id="2.3.1.199" evidence="10"/>
<dbReference type="GO" id="GO:0009922">
    <property type="term" value="F:fatty acid elongase activity"/>
    <property type="evidence" value="ECO:0007669"/>
    <property type="project" value="UniProtKB-EC"/>
</dbReference>
<evidence type="ECO:0000313" key="11">
    <source>
        <dbReference type="EMBL" id="KAL3873131.1"/>
    </source>
</evidence>
<keyword evidence="12" id="KW-1185">Reference proteome</keyword>
<evidence type="ECO:0000256" key="8">
    <source>
        <dbReference type="ARBA" id="ARBA00023136"/>
    </source>
</evidence>
<dbReference type="Pfam" id="PF01151">
    <property type="entry name" value="ELO"/>
    <property type="match status" value="1"/>
</dbReference>
<keyword evidence="3 10" id="KW-0808">Transferase</keyword>